<dbReference type="CDD" id="cd11378">
    <property type="entry name" value="DUF296"/>
    <property type="match status" value="1"/>
</dbReference>
<organism evidence="8 10">
    <name type="scientific">Punica granatum</name>
    <name type="common">Pomegranate</name>
    <dbReference type="NCBI Taxonomy" id="22663"/>
    <lineage>
        <taxon>Eukaryota</taxon>
        <taxon>Viridiplantae</taxon>
        <taxon>Streptophyta</taxon>
        <taxon>Embryophyta</taxon>
        <taxon>Tracheophyta</taxon>
        <taxon>Spermatophyta</taxon>
        <taxon>Magnoliopsida</taxon>
        <taxon>eudicotyledons</taxon>
        <taxon>Gunneridae</taxon>
        <taxon>Pentapetalae</taxon>
        <taxon>rosids</taxon>
        <taxon>malvids</taxon>
        <taxon>Myrtales</taxon>
        <taxon>Lythraceae</taxon>
        <taxon>Punica</taxon>
    </lineage>
</organism>
<evidence type="ECO:0000256" key="4">
    <source>
        <dbReference type="ARBA" id="ARBA00023242"/>
    </source>
</evidence>
<feature type="compositionally biased region" description="Polar residues" evidence="6">
    <location>
        <begin position="329"/>
        <end position="341"/>
    </location>
</feature>
<sequence>MENNEFVVQVDSTSSDSASPAHPTANATPPPPAMPAPAAGNPSVDGAAPVVTPGSGVGESGQETAGGSASGVGLFGRRRRRGRPRRNNADESLRMPRPSRPGYSGNMGWARPLGFGSPFLSQSSDWLSNTACWDFTTHMIMVNAGEDVGRKIVAIVRRSQRGVCVLCATGAISKIAIHGPGSPGGSMEFEGRFEIVSLSGSFTVANASTSRGVMGGLSVSLACADGRIIGGGLAGPLVAATPIQMIIGTFVPNNFMGHNIMNRREYASTSASPGIGPHSTTGAVPNTSPPGFEGHMYSTPMQAGRQFNDVAGDNDIRRNASAGGAGINNPENVPAQRTSPEMNMFGAP</sequence>
<evidence type="ECO:0000256" key="2">
    <source>
        <dbReference type="ARBA" id="ARBA00023125"/>
    </source>
</evidence>
<dbReference type="EMBL" id="PGOL01000320">
    <property type="protein sequence ID" value="PKI72535.1"/>
    <property type="molecule type" value="Genomic_DNA"/>
</dbReference>
<keyword evidence="1 5" id="KW-0805">Transcription regulation</keyword>
<gene>
    <name evidence="8" type="ORF">CDL15_Pgr002065</name>
    <name evidence="9" type="ORF">CRG98_007057</name>
</gene>
<evidence type="ECO:0000256" key="6">
    <source>
        <dbReference type="SAM" id="MobiDB-lite"/>
    </source>
</evidence>
<comment type="function">
    <text evidence="5">Transcription factor that specifically binds AT-rich DNA sequences related to the nuclear matrix attachment regions (MARs).</text>
</comment>
<name>A0A218XCP3_PUNGR</name>
<dbReference type="EMBL" id="MTKT01002011">
    <property type="protein sequence ID" value="OWM82490.1"/>
    <property type="molecule type" value="Genomic_DNA"/>
</dbReference>
<dbReference type="STRING" id="22663.A0A218XCP3"/>
<feature type="compositionally biased region" description="Low complexity" evidence="6">
    <location>
        <begin position="18"/>
        <end position="27"/>
    </location>
</feature>
<dbReference type="GO" id="GO:0005634">
    <property type="term" value="C:nucleus"/>
    <property type="evidence" value="ECO:0007669"/>
    <property type="project" value="UniProtKB-SubCell"/>
</dbReference>
<dbReference type="Proteomes" id="UP000233551">
    <property type="component" value="Unassembled WGS sequence"/>
</dbReference>
<dbReference type="PANTHER" id="PTHR31500:SF56">
    <property type="entry name" value="AT-HOOK MOTIF NUCLEAR-LOCALIZED PROTEIN"/>
    <property type="match status" value="1"/>
</dbReference>
<reference evidence="9 11" key="3">
    <citation type="submission" date="2017-11" db="EMBL/GenBank/DDBJ databases">
        <title>De-novo sequencing of pomegranate (Punica granatum L.) genome.</title>
        <authorList>
            <person name="Akparov Z."/>
            <person name="Amiraslanov A."/>
            <person name="Hajiyeva S."/>
            <person name="Abbasov M."/>
            <person name="Kaur K."/>
            <person name="Hamwieh A."/>
            <person name="Solovyev V."/>
            <person name="Salamov A."/>
            <person name="Braich B."/>
            <person name="Kosarev P."/>
            <person name="Mahmoud A."/>
            <person name="Hajiyev E."/>
            <person name="Babayeva S."/>
            <person name="Izzatullayeva V."/>
            <person name="Mammadov A."/>
            <person name="Mammadov A."/>
            <person name="Sharifova S."/>
            <person name="Ojaghi J."/>
            <person name="Eynullazada K."/>
            <person name="Bayramov B."/>
            <person name="Abdulazimova A."/>
            <person name="Shahmuradov I."/>
        </authorList>
    </citation>
    <scope>NUCLEOTIDE SEQUENCE [LARGE SCALE GENOMIC DNA]</scope>
    <source>
        <strain evidence="9">AG2017</strain>
        <strain evidence="11">cv. AG2017</strain>
        <tissue evidence="9">Leaf</tissue>
    </source>
</reference>
<evidence type="ECO:0000256" key="3">
    <source>
        <dbReference type="ARBA" id="ARBA00023163"/>
    </source>
</evidence>
<evidence type="ECO:0000313" key="11">
    <source>
        <dbReference type="Proteomes" id="UP000233551"/>
    </source>
</evidence>
<feature type="region of interest" description="Disordered" evidence="6">
    <location>
        <begin position="1"/>
        <end position="103"/>
    </location>
</feature>
<dbReference type="Proteomes" id="UP000197138">
    <property type="component" value="Unassembled WGS sequence"/>
</dbReference>
<dbReference type="InterPro" id="IPR039605">
    <property type="entry name" value="AHL"/>
</dbReference>
<evidence type="ECO:0000256" key="5">
    <source>
        <dbReference type="RuleBase" id="RU367031"/>
    </source>
</evidence>
<evidence type="ECO:0000313" key="10">
    <source>
        <dbReference type="Proteomes" id="UP000197138"/>
    </source>
</evidence>
<keyword evidence="2 5" id="KW-0238">DNA-binding</keyword>
<dbReference type="GO" id="GO:0003680">
    <property type="term" value="F:minor groove of adenine-thymine-rich DNA binding"/>
    <property type="evidence" value="ECO:0007669"/>
    <property type="project" value="UniProtKB-UniRule"/>
</dbReference>
<dbReference type="SUPFAM" id="SSF117856">
    <property type="entry name" value="AF0104/ALDC/Ptd012-like"/>
    <property type="match status" value="1"/>
</dbReference>
<proteinExistence type="predicted"/>
<comment type="caution">
    <text evidence="8">The sequence shown here is derived from an EMBL/GenBank/DDBJ whole genome shotgun (WGS) entry which is preliminary data.</text>
</comment>
<evidence type="ECO:0000256" key="1">
    <source>
        <dbReference type="ARBA" id="ARBA00023015"/>
    </source>
</evidence>
<dbReference type="AlphaFoldDB" id="A0A218XCP3"/>
<reference evidence="10" key="1">
    <citation type="journal article" date="2017" name="Plant J.">
        <title>The pomegranate (Punica granatum L.) genome and the genomics of punicalagin biosynthesis.</title>
        <authorList>
            <person name="Qin G."/>
            <person name="Xu C."/>
            <person name="Ming R."/>
            <person name="Tang H."/>
            <person name="Guyot R."/>
            <person name="Kramer E.M."/>
            <person name="Hu Y."/>
            <person name="Yi X."/>
            <person name="Qi Y."/>
            <person name="Xu X."/>
            <person name="Gao Z."/>
            <person name="Pan H."/>
            <person name="Jian J."/>
            <person name="Tian Y."/>
            <person name="Yue Z."/>
            <person name="Xu Y."/>
        </authorList>
    </citation>
    <scope>NUCLEOTIDE SEQUENCE [LARGE SCALE GENOMIC DNA]</scope>
    <source>
        <strain evidence="10">cv. Dabenzi</strain>
    </source>
</reference>
<dbReference type="Pfam" id="PF03479">
    <property type="entry name" value="PCC"/>
    <property type="match status" value="1"/>
</dbReference>
<evidence type="ECO:0000313" key="8">
    <source>
        <dbReference type="EMBL" id="OWM82490.1"/>
    </source>
</evidence>
<feature type="compositionally biased region" description="Basic residues" evidence="6">
    <location>
        <begin position="76"/>
        <end position="86"/>
    </location>
</feature>
<keyword evidence="4 5" id="KW-0539">Nucleus</keyword>
<protein>
    <recommendedName>
        <fullName evidence="5">AT-hook motif nuclear-localized protein</fullName>
    </recommendedName>
</protein>
<keyword evidence="3 5" id="KW-0804">Transcription</keyword>
<reference evidence="8" key="2">
    <citation type="submission" date="2017-06" db="EMBL/GenBank/DDBJ databases">
        <title>The pomegranate genome and the genomics of punicalagin biosynthesis.</title>
        <authorList>
            <person name="Xu C."/>
        </authorList>
    </citation>
    <scope>NUCLEOTIDE SEQUENCE [LARGE SCALE GENOMIC DNA]</scope>
    <source>
        <tissue evidence="8">Fresh leaf</tissue>
    </source>
</reference>
<feature type="domain" description="PPC" evidence="7">
    <location>
        <begin position="132"/>
        <end position="272"/>
    </location>
</feature>
<dbReference type="Gene3D" id="3.30.1330.80">
    <property type="entry name" value="Hypothetical protein, similar to alpha- acetolactate decarboxylase, domain 2"/>
    <property type="match status" value="1"/>
</dbReference>
<accession>A0A218XCP3</accession>
<keyword evidence="11" id="KW-1185">Reference proteome</keyword>
<dbReference type="PROSITE" id="PS51742">
    <property type="entry name" value="PPC"/>
    <property type="match status" value="1"/>
</dbReference>
<dbReference type="InterPro" id="IPR005175">
    <property type="entry name" value="PPC_dom"/>
</dbReference>
<feature type="region of interest" description="Disordered" evidence="6">
    <location>
        <begin position="313"/>
        <end position="348"/>
    </location>
</feature>
<dbReference type="PANTHER" id="PTHR31500">
    <property type="entry name" value="AT-HOOK MOTIF NUCLEAR-LOCALIZED PROTEIN 9"/>
    <property type="match status" value="1"/>
</dbReference>
<evidence type="ECO:0000313" key="9">
    <source>
        <dbReference type="EMBL" id="PKI72535.1"/>
    </source>
</evidence>
<comment type="domain">
    <text evidence="5">The PPC domain mediates interactions between AHL proteins.</text>
</comment>
<evidence type="ECO:0000259" key="7">
    <source>
        <dbReference type="PROSITE" id="PS51742"/>
    </source>
</evidence>
<comment type="subcellular location">
    <subcellularLocation>
        <location evidence="5">Nucleus</location>
    </subcellularLocation>
</comment>